<dbReference type="Gene3D" id="2.10.260.10">
    <property type="match status" value="1"/>
</dbReference>
<dbReference type="SUPFAM" id="SSF89447">
    <property type="entry name" value="AbrB/MazE/MraZ-like"/>
    <property type="match status" value="1"/>
</dbReference>
<evidence type="ECO:0000259" key="2">
    <source>
        <dbReference type="PROSITE" id="PS51740"/>
    </source>
</evidence>
<feature type="domain" description="SpoVT-AbrB" evidence="2">
    <location>
        <begin position="3"/>
        <end position="48"/>
    </location>
</feature>
<evidence type="ECO:0000256" key="1">
    <source>
        <dbReference type="PROSITE-ProRule" id="PRU01076"/>
    </source>
</evidence>
<evidence type="ECO:0000313" key="3">
    <source>
        <dbReference type="EMBL" id="SEB06896.1"/>
    </source>
</evidence>
<dbReference type="Proteomes" id="UP000198703">
    <property type="component" value="Unassembled WGS sequence"/>
</dbReference>
<reference evidence="3 4" key="1">
    <citation type="submission" date="2016-10" db="EMBL/GenBank/DDBJ databases">
        <authorList>
            <person name="de Groot N.N."/>
        </authorList>
    </citation>
    <scope>NUCLEOTIDE SEQUENCE [LARGE SCALE GENOMIC DNA]</scope>
    <source>
        <strain evidence="3 4">DSM 15345</strain>
    </source>
</reference>
<name>A0A1H4GB86_9RHOB</name>
<dbReference type="GO" id="GO:0097351">
    <property type="term" value="F:toxin sequestering activity"/>
    <property type="evidence" value="ECO:0007669"/>
    <property type="project" value="InterPro"/>
</dbReference>
<sequence length="80" mass="8516">MHAVIKKWGNSAAVRVPTSMMSELGLGVDDPIDIRVEGGRIVIEPAAPTAPRLEDLLEGLTADNLHEEADFGVPVGREAL</sequence>
<dbReference type="OrthoDB" id="9795766at2"/>
<dbReference type="PANTHER" id="PTHR40516">
    <property type="entry name" value="ANTITOXIN CHPS-RELATED"/>
    <property type="match status" value="1"/>
</dbReference>
<dbReference type="InterPro" id="IPR007159">
    <property type="entry name" value="SpoVT-AbrB_dom"/>
</dbReference>
<dbReference type="RefSeq" id="WP_093256927.1">
    <property type="nucleotide sequence ID" value="NZ_FNQM01000049.1"/>
</dbReference>
<keyword evidence="1" id="KW-0238">DNA-binding</keyword>
<dbReference type="AlphaFoldDB" id="A0A1H4GB86"/>
<evidence type="ECO:0000313" key="4">
    <source>
        <dbReference type="Proteomes" id="UP000198703"/>
    </source>
</evidence>
<keyword evidence="4" id="KW-1185">Reference proteome</keyword>
<dbReference type="InterPro" id="IPR039052">
    <property type="entry name" value="Antitox_PemI-like"/>
</dbReference>
<protein>
    <submittedName>
        <fullName evidence="3">Antitoxin MazE</fullName>
    </submittedName>
</protein>
<gene>
    <name evidence="3" type="ORF">SAMN05444370_1495</name>
</gene>
<dbReference type="Pfam" id="PF04014">
    <property type="entry name" value="MazE_antitoxin"/>
    <property type="match status" value="1"/>
</dbReference>
<dbReference type="EMBL" id="FNQM01000049">
    <property type="protein sequence ID" value="SEB06896.1"/>
    <property type="molecule type" value="Genomic_DNA"/>
</dbReference>
<dbReference type="GO" id="GO:0003677">
    <property type="term" value="F:DNA binding"/>
    <property type="evidence" value="ECO:0007669"/>
    <property type="project" value="UniProtKB-UniRule"/>
</dbReference>
<dbReference type="InterPro" id="IPR037914">
    <property type="entry name" value="SpoVT-AbrB_sf"/>
</dbReference>
<proteinExistence type="predicted"/>
<organism evidence="3 4">
    <name type="scientific">Rubrimonas cliftonensis</name>
    <dbReference type="NCBI Taxonomy" id="89524"/>
    <lineage>
        <taxon>Bacteria</taxon>
        <taxon>Pseudomonadati</taxon>
        <taxon>Pseudomonadota</taxon>
        <taxon>Alphaproteobacteria</taxon>
        <taxon>Rhodobacterales</taxon>
        <taxon>Paracoccaceae</taxon>
        <taxon>Rubrimonas</taxon>
    </lineage>
</organism>
<dbReference type="PANTHER" id="PTHR40516:SF1">
    <property type="entry name" value="ANTITOXIN CHPS-RELATED"/>
    <property type="match status" value="1"/>
</dbReference>
<dbReference type="PROSITE" id="PS51740">
    <property type="entry name" value="SPOVT_ABRB"/>
    <property type="match status" value="1"/>
</dbReference>
<dbReference type="SMART" id="SM00966">
    <property type="entry name" value="SpoVT_AbrB"/>
    <property type="match status" value="1"/>
</dbReference>
<accession>A0A1H4GB86</accession>